<protein>
    <recommendedName>
        <fullName evidence="13">Exo-1,3-beta-glucanase D</fullName>
    </recommendedName>
</protein>
<feature type="domain" description="CBM6" evidence="15">
    <location>
        <begin position="733"/>
        <end position="853"/>
    </location>
</feature>
<comment type="subcellular location">
    <subcellularLocation>
        <location evidence="1">Cell membrane</location>
        <topology evidence="1">Single-pass type II membrane protein</topology>
    </subcellularLocation>
</comment>
<dbReference type="InterPro" id="IPR003961">
    <property type="entry name" value="FN3_dom"/>
</dbReference>
<keyword evidence="8" id="KW-0472">Membrane</keyword>
<keyword evidence="4" id="KW-0732">Signal</keyword>
<dbReference type="Gene3D" id="3.20.20.80">
    <property type="entry name" value="Glycosidases"/>
    <property type="match status" value="1"/>
</dbReference>
<dbReference type="Gene3D" id="2.60.40.10">
    <property type="entry name" value="Immunoglobulins"/>
    <property type="match status" value="1"/>
</dbReference>
<evidence type="ECO:0000256" key="12">
    <source>
        <dbReference type="ARBA" id="ARBA00037126"/>
    </source>
</evidence>
<evidence type="ECO:0000313" key="16">
    <source>
        <dbReference type="EMBL" id="MDX6850744.1"/>
    </source>
</evidence>
<keyword evidence="3" id="KW-0812">Transmembrane</keyword>
<evidence type="ECO:0000256" key="13">
    <source>
        <dbReference type="ARBA" id="ARBA00041260"/>
    </source>
</evidence>
<evidence type="ECO:0000313" key="17">
    <source>
        <dbReference type="Proteomes" id="UP001273505"/>
    </source>
</evidence>
<dbReference type="CDD" id="cd04080">
    <property type="entry name" value="CBM6_cellulase-like"/>
    <property type="match status" value="1"/>
</dbReference>
<gene>
    <name evidence="16" type="ORF">SCD92_15325</name>
</gene>
<evidence type="ECO:0000256" key="4">
    <source>
        <dbReference type="ARBA" id="ARBA00022729"/>
    </source>
</evidence>
<evidence type="ECO:0000256" key="7">
    <source>
        <dbReference type="ARBA" id="ARBA00022989"/>
    </source>
</evidence>
<dbReference type="PANTHER" id="PTHR31297:SF34">
    <property type="entry name" value="GLUCAN 1,3-BETA-GLUCOSIDASE 2"/>
    <property type="match status" value="1"/>
</dbReference>
<dbReference type="SUPFAM" id="SSF49265">
    <property type="entry name" value="Fibronectin type III"/>
    <property type="match status" value="1"/>
</dbReference>
<dbReference type="Proteomes" id="UP001273505">
    <property type="component" value="Unassembled WGS sequence"/>
</dbReference>
<dbReference type="Pfam" id="PF00150">
    <property type="entry name" value="Cellulase"/>
    <property type="match status" value="1"/>
</dbReference>
<evidence type="ECO:0000256" key="5">
    <source>
        <dbReference type="ARBA" id="ARBA00022801"/>
    </source>
</evidence>
<evidence type="ECO:0000256" key="6">
    <source>
        <dbReference type="ARBA" id="ARBA00022968"/>
    </source>
</evidence>
<dbReference type="PANTHER" id="PTHR31297">
    <property type="entry name" value="GLUCAN ENDO-1,6-BETA-GLUCOSIDASE B"/>
    <property type="match status" value="1"/>
</dbReference>
<accession>A0ABU4S1D8</accession>
<dbReference type="PROSITE" id="PS50853">
    <property type="entry name" value="FN3"/>
    <property type="match status" value="1"/>
</dbReference>
<dbReference type="SUPFAM" id="SSF51445">
    <property type="entry name" value="(Trans)glycosidases"/>
    <property type="match status" value="1"/>
</dbReference>
<comment type="function">
    <text evidence="12">Glucosidase involved in the degradation of cellulosic biomass. Active on lichenan.</text>
</comment>
<dbReference type="RefSeq" id="WP_302720717.1">
    <property type="nucleotide sequence ID" value="NZ_JAULRU010000172.1"/>
</dbReference>
<evidence type="ECO:0000256" key="9">
    <source>
        <dbReference type="ARBA" id="ARBA00023180"/>
    </source>
</evidence>
<keyword evidence="2" id="KW-1003">Cell membrane</keyword>
<dbReference type="InterPro" id="IPR013783">
    <property type="entry name" value="Ig-like_fold"/>
</dbReference>
<sequence>MKTSMFGARTKRQFNSSHMAVSTLVLSAVLGLSACGGSGPETVTPVPPAVESPVAGTESYTALKADGTMWVNQNEQKVSLRGINIGNWLSMELWMFDNGDNPLGENIPDQCSLEETLTERFGEAEKDRLIKLHRDSWFTEADWDVIAEAGFNVVRVPFPYSLIENDDAPMTLKDDAWEYLDWAVAEAKKREIYVVLDLHGAVGGQGVEQHTGCEGQNELWSNDSYQERTKWLWGEIAKHYQGEATVAGYGLLNEPWGTDSATLRDFSVELYDAIRAHDEEHVVILAGHNADGISAYGDPMDYGMENVAFEPHFYPGLFGWGEIGYNVHRDWLTCGENGDSGVCDWANRARKVYTPMLVGEMQPWNGLGEMGGEITRATFDTYNDLNWAGTAWSYKVATASGGLGNGTWGYVTNNGDQLITKAQTWGCAGWESTFANACDVPASSTTPYEGEGTKTMYLVIKTGGFNGVDVVYDSIQLNKDSDGTNIIVNGEFGSGAESSWTEVSLWGDPRNYEFGYSAGEFAGSDSGEALRVTSPAGSHALIYQAVEVEGGESYTLSGKFTDLGSSDTWAEIYLVPDMPQEWVDVTGRAIPSVNVNSSSIEEIEEYFSFFAIDEMDYVVNHWVKKSLTSEEPATIFTNIPGKASNLVLDVSDSNVALSWDSAEGEVVGYKVYRSLAPRSGFEEIATVEANRYNDDTVSADTTYYYYVAAFNDTDEGYASEIMASGETFYTVPTKIEAESYSAAHPGVQTESAGDEGGGFNIGSFESGYWVDYDINVPSAGSYVMDFRLASQVGSVQFEVIVADQVLTTVTVPNTGGWQSYQTLSFDVELPEGRSTLRLRSVDNQWNLNWFEIKNP</sequence>
<dbReference type="EMBL" id="JAXAFO010000030">
    <property type="protein sequence ID" value="MDX6850744.1"/>
    <property type="molecule type" value="Genomic_DNA"/>
</dbReference>
<dbReference type="InterPro" id="IPR001547">
    <property type="entry name" value="Glyco_hydro_5"/>
</dbReference>
<dbReference type="PROSITE" id="PS51257">
    <property type="entry name" value="PROKAR_LIPOPROTEIN"/>
    <property type="match status" value="1"/>
</dbReference>
<evidence type="ECO:0000256" key="3">
    <source>
        <dbReference type="ARBA" id="ARBA00022692"/>
    </source>
</evidence>
<dbReference type="InterPro" id="IPR017853">
    <property type="entry name" value="GH"/>
</dbReference>
<comment type="caution">
    <text evidence="16">The sequence shown here is derived from an EMBL/GenBank/DDBJ whole genome shotgun (WGS) entry which is preliminary data.</text>
</comment>
<keyword evidence="7" id="KW-1133">Transmembrane helix</keyword>
<evidence type="ECO:0000259" key="14">
    <source>
        <dbReference type="PROSITE" id="PS50853"/>
    </source>
</evidence>
<evidence type="ECO:0000256" key="8">
    <source>
        <dbReference type="ARBA" id="ARBA00023136"/>
    </source>
</evidence>
<dbReference type="InterPro" id="IPR005084">
    <property type="entry name" value="CBM6"/>
</dbReference>
<dbReference type="SMART" id="SM00060">
    <property type="entry name" value="FN3"/>
    <property type="match status" value="1"/>
</dbReference>
<keyword evidence="11" id="KW-0961">Cell wall biogenesis/degradation</keyword>
<feature type="domain" description="Fibronectin type-III" evidence="14">
    <location>
        <begin position="639"/>
        <end position="733"/>
    </location>
</feature>
<keyword evidence="10" id="KW-0326">Glycosidase</keyword>
<dbReference type="InterPro" id="IPR006584">
    <property type="entry name" value="Cellulose-bd_IV"/>
</dbReference>
<dbReference type="InterPro" id="IPR008979">
    <property type="entry name" value="Galactose-bd-like_sf"/>
</dbReference>
<evidence type="ECO:0000256" key="10">
    <source>
        <dbReference type="ARBA" id="ARBA00023295"/>
    </source>
</evidence>
<dbReference type="InterPro" id="IPR050386">
    <property type="entry name" value="Glycosyl_hydrolase_5"/>
</dbReference>
<keyword evidence="9" id="KW-0325">Glycoprotein</keyword>
<keyword evidence="17" id="KW-1185">Reference proteome</keyword>
<proteinExistence type="predicted"/>
<reference evidence="16 17" key="1">
    <citation type="submission" date="2023-11" db="EMBL/GenBank/DDBJ databases">
        <title>Gilvimarinus fulvus sp. nov., isolated from the surface of Kelp.</title>
        <authorList>
            <person name="Sun Y.Y."/>
            <person name="Gong Y."/>
            <person name="Du Z.J."/>
        </authorList>
    </citation>
    <scope>NUCLEOTIDE SEQUENCE [LARGE SCALE GENOMIC DNA]</scope>
    <source>
        <strain evidence="16 17">SDUM040013</strain>
    </source>
</reference>
<dbReference type="Gene3D" id="2.60.120.260">
    <property type="entry name" value="Galactose-binding domain-like"/>
    <property type="match status" value="2"/>
</dbReference>
<keyword evidence="5" id="KW-0378">Hydrolase</keyword>
<evidence type="ECO:0000256" key="11">
    <source>
        <dbReference type="ARBA" id="ARBA00023316"/>
    </source>
</evidence>
<dbReference type="SMART" id="SM00606">
    <property type="entry name" value="CBD_IV"/>
    <property type="match status" value="1"/>
</dbReference>
<name>A0ABU4S1D8_9GAMM</name>
<dbReference type="SUPFAM" id="SSF49785">
    <property type="entry name" value="Galactose-binding domain-like"/>
    <property type="match status" value="1"/>
</dbReference>
<evidence type="ECO:0000256" key="1">
    <source>
        <dbReference type="ARBA" id="ARBA00004401"/>
    </source>
</evidence>
<dbReference type="CDD" id="cd00063">
    <property type="entry name" value="FN3"/>
    <property type="match status" value="1"/>
</dbReference>
<dbReference type="InterPro" id="IPR036116">
    <property type="entry name" value="FN3_sf"/>
</dbReference>
<keyword evidence="6" id="KW-0735">Signal-anchor</keyword>
<evidence type="ECO:0000259" key="15">
    <source>
        <dbReference type="PROSITE" id="PS51175"/>
    </source>
</evidence>
<organism evidence="16 17">
    <name type="scientific">Gilvimarinus gilvus</name>
    <dbReference type="NCBI Taxonomy" id="3058038"/>
    <lineage>
        <taxon>Bacteria</taxon>
        <taxon>Pseudomonadati</taxon>
        <taxon>Pseudomonadota</taxon>
        <taxon>Gammaproteobacteria</taxon>
        <taxon>Cellvibrionales</taxon>
        <taxon>Cellvibrionaceae</taxon>
        <taxon>Gilvimarinus</taxon>
    </lineage>
</organism>
<evidence type="ECO:0000256" key="2">
    <source>
        <dbReference type="ARBA" id="ARBA00022475"/>
    </source>
</evidence>
<dbReference type="PROSITE" id="PS51175">
    <property type="entry name" value="CBM6"/>
    <property type="match status" value="1"/>
</dbReference>
<dbReference type="Pfam" id="PF03422">
    <property type="entry name" value="CBM_6"/>
    <property type="match status" value="1"/>
</dbReference>